<sequence>MSDGRFAVFGGTNDARIDTKSCEVLTLDGEERWHTLAPMHEARTGFACAAVGRCVIVAGGEDSLTAEIYEEALGRWKRLPYGIPRDGDWWCAWMGSALI</sequence>
<dbReference type="Gene3D" id="2.120.10.80">
    <property type="entry name" value="Kelch-type beta propeller"/>
    <property type="match status" value="1"/>
</dbReference>
<name>A0A7S0SZ75_9CHLO</name>
<accession>A0A7S0SZ75</accession>
<evidence type="ECO:0000313" key="1">
    <source>
        <dbReference type="EMBL" id="CAD8718190.1"/>
    </source>
</evidence>
<dbReference type="InterPro" id="IPR015915">
    <property type="entry name" value="Kelch-typ_b-propeller"/>
</dbReference>
<proteinExistence type="predicted"/>
<dbReference type="AlphaFoldDB" id="A0A7S0SZ75"/>
<reference evidence="1" key="1">
    <citation type="submission" date="2021-01" db="EMBL/GenBank/DDBJ databases">
        <authorList>
            <person name="Corre E."/>
            <person name="Pelletier E."/>
            <person name="Niang G."/>
            <person name="Scheremetjew M."/>
            <person name="Finn R."/>
            <person name="Kale V."/>
            <person name="Holt S."/>
            <person name="Cochrane G."/>
            <person name="Meng A."/>
            <person name="Brown T."/>
            <person name="Cohen L."/>
        </authorList>
    </citation>
    <scope>NUCLEOTIDE SEQUENCE</scope>
    <source>
        <strain evidence="1">SL-175</strain>
    </source>
</reference>
<protein>
    <submittedName>
        <fullName evidence="1">Uncharacterized protein</fullName>
    </submittedName>
</protein>
<dbReference type="SUPFAM" id="SSF117281">
    <property type="entry name" value="Kelch motif"/>
    <property type="match status" value="1"/>
</dbReference>
<organism evidence="1">
    <name type="scientific">Mantoniella antarctica</name>
    <dbReference type="NCBI Taxonomy" id="81844"/>
    <lineage>
        <taxon>Eukaryota</taxon>
        <taxon>Viridiplantae</taxon>
        <taxon>Chlorophyta</taxon>
        <taxon>Mamiellophyceae</taxon>
        <taxon>Mamiellales</taxon>
        <taxon>Mamiellaceae</taxon>
        <taxon>Mantoniella</taxon>
    </lineage>
</organism>
<gene>
    <name evidence="1" type="ORF">MANT1106_LOCUS18171</name>
</gene>
<dbReference type="EMBL" id="HBFC01030641">
    <property type="protein sequence ID" value="CAD8718190.1"/>
    <property type="molecule type" value="Transcribed_RNA"/>
</dbReference>